<evidence type="ECO:0000259" key="1">
    <source>
        <dbReference type="Pfam" id="PF11706"/>
    </source>
</evidence>
<protein>
    <submittedName>
        <fullName evidence="2">Putative stress-induced transcription regulator</fullName>
    </submittedName>
</protein>
<gene>
    <name evidence="2" type="ORF">SAMN05421642_101264</name>
</gene>
<feature type="domain" description="Zinc finger CGNR" evidence="1">
    <location>
        <begin position="129"/>
        <end position="170"/>
    </location>
</feature>
<dbReference type="SUPFAM" id="SSF160904">
    <property type="entry name" value="Jann2411-like"/>
    <property type="match status" value="1"/>
</dbReference>
<dbReference type="InterPro" id="IPR023286">
    <property type="entry name" value="ABATE_dom_sf"/>
</dbReference>
<dbReference type="Pfam" id="PF11706">
    <property type="entry name" value="zf-CGNR"/>
    <property type="match status" value="1"/>
</dbReference>
<dbReference type="PANTHER" id="PTHR35525">
    <property type="entry name" value="BLL6575 PROTEIN"/>
    <property type="match status" value="1"/>
</dbReference>
<proteinExistence type="predicted"/>
<dbReference type="Proteomes" id="UP000198327">
    <property type="component" value="Unassembled WGS sequence"/>
</dbReference>
<dbReference type="InterPro" id="IPR010852">
    <property type="entry name" value="ABATE"/>
</dbReference>
<reference evidence="3" key="1">
    <citation type="submission" date="2017-06" db="EMBL/GenBank/DDBJ databases">
        <authorList>
            <person name="Varghese N."/>
            <person name="Submissions S."/>
        </authorList>
    </citation>
    <scope>NUCLEOTIDE SEQUENCE [LARGE SCALE GENOMIC DNA]</scope>
    <source>
        <strain evidence="3">JCM 23211</strain>
    </source>
</reference>
<accession>A0A239CXC7</accession>
<evidence type="ECO:0000313" key="2">
    <source>
        <dbReference type="EMBL" id="SNS24707.1"/>
    </source>
</evidence>
<dbReference type="RefSeq" id="WP_176444060.1">
    <property type="nucleotide sequence ID" value="NZ_FZOW01000001.1"/>
</dbReference>
<dbReference type="EMBL" id="FZOW01000001">
    <property type="protein sequence ID" value="SNS24707.1"/>
    <property type="molecule type" value="Genomic_DNA"/>
</dbReference>
<name>A0A239CXC7_9NOCA</name>
<dbReference type="AlphaFoldDB" id="A0A239CXC7"/>
<dbReference type="STRING" id="398843.A3K89_02975"/>
<keyword evidence="3" id="KW-1185">Reference proteome</keyword>
<dbReference type="InterPro" id="IPR021005">
    <property type="entry name" value="Znf_CGNR"/>
</dbReference>
<sequence length="175" mass="18900">MHINPYGTYAVQLGVDLYNTPPTSADELGRRCVDGGLVVDTTPTDADLADALAFLEEWATVVDADCDESRAQLLNGMLARASAYPRLTNHAGDGWHMHYRDPNIPLGAVIRALVSVGTALHLTTRGMTRLGRCAAEGCSLVFADVSRTGRQRYCGTACSNRDAVRRHRARAASRA</sequence>
<dbReference type="Pfam" id="PF07336">
    <property type="entry name" value="ABATE"/>
    <property type="match status" value="1"/>
</dbReference>
<evidence type="ECO:0000313" key="3">
    <source>
        <dbReference type="Proteomes" id="UP000198327"/>
    </source>
</evidence>
<organism evidence="2 3">
    <name type="scientific">Rhodococcoides kyotonense</name>
    <dbReference type="NCBI Taxonomy" id="398843"/>
    <lineage>
        <taxon>Bacteria</taxon>
        <taxon>Bacillati</taxon>
        <taxon>Actinomycetota</taxon>
        <taxon>Actinomycetes</taxon>
        <taxon>Mycobacteriales</taxon>
        <taxon>Nocardiaceae</taxon>
        <taxon>Rhodococcoides</taxon>
    </lineage>
</organism>
<dbReference type="Gene3D" id="1.10.3300.10">
    <property type="entry name" value="Jann2411-like domain"/>
    <property type="match status" value="1"/>
</dbReference>
<dbReference type="PANTHER" id="PTHR35525:SF3">
    <property type="entry name" value="BLL6575 PROTEIN"/>
    <property type="match status" value="1"/>
</dbReference>